<keyword evidence="7" id="KW-1185">Reference proteome</keyword>
<dbReference type="InterPro" id="IPR039315">
    <property type="entry name" value="CheW"/>
</dbReference>
<dbReference type="OrthoDB" id="9790406at2"/>
<feature type="domain" description="CheW-like" evidence="5">
    <location>
        <begin position="15"/>
        <end position="155"/>
    </location>
</feature>
<dbReference type="SMART" id="SM00260">
    <property type="entry name" value="CheW"/>
    <property type="match status" value="1"/>
</dbReference>
<dbReference type="FunFam" id="2.40.50.180:FF:000002">
    <property type="entry name" value="Chemotaxis protein CheW"/>
    <property type="match status" value="1"/>
</dbReference>
<dbReference type="RefSeq" id="WP_044055699.1">
    <property type="nucleotide sequence ID" value="NZ_CAJXAX010000027.1"/>
</dbReference>
<evidence type="ECO:0000313" key="6">
    <source>
        <dbReference type="EMBL" id="AIF97528.1"/>
    </source>
</evidence>
<dbReference type="GO" id="GO:0006935">
    <property type="term" value="P:chemotaxis"/>
    <property type="evidence" value="ECO:0007669"/>
    <property type="project" value="UniProtKB-KW"/>
</dbReference>
<proteinExistence type="predicted"/>
<comment type="subcellular location">
    <subcellularLocation>
        <location evidence="1">Cytoplasm</location>
    </subcellularLocation>
</comment>
<evidence type="ECO:0000256" key="4">
    <source>
        <dbReference type="ARBA" id="ARBA00022500"/>
    </source>
</evidence>
<evidence type="ECO:0000256" key="3">
    <source>
        <dbReference type="ARBA" id="ARBA00022490"/>
    </source>
</evidence>
<name>A0A075NVQ3_9ALTE</name>
<dbReference type="SUPFAM" id="SSF50341">
    <property type="entry name" value="CheW-like"/>
    <property type="match status" value="1"/>
</dbReference>
<dbReference type="Pfam" id="PF01584">
    <property type="entry name" value="CheW"/>
    <property type="match status" value="1"/>
</dbReference>
<organism evidence="6 7">
    <name type="scientific">Alteromonas australica</name>
    <dbReference type="NCBI Taxonomy" id="589873"/>
    <lineage>
        <taxon>Bacteria</taxon>
        <taxon>Pseudomonadati</taxon>
        <taxon>Pseudomonadota</taxon>
        <taxon>Gammaproteobacteria</taxon>
        <taxon>Alteromonadales</taxon>
        <taxon>Alteromonadaceae</taxon>
        <taxon>Alteromonas/Salinimonas group</taxon>
        <taxon>Alteromonas</taxon>
    </lineage>
</organism>
<dbReference type="EMBL" id="CP008849">
    <property type="protein sequence ID" value="AIF97528.1"/>
    <property type="molecule type" value="Genomic_DNA"/>
</dbReference>
<evidence type="ECO:0000256" key="1">
    <source>
        <dbReference type="ARBA" id="ARBA00004496"/>
    </source>
</evidence>
<dbReference type="PROSITE" id="PS50851">
    <property type="entry name" value="CHEW"/>
    <property type="match status" value="1"/>
</dbReference>
<dbReference type="PANTHER" id="PTHR22617:SF45">
    <property type="entry name" value="CHEMOTAXIS PROTEIN CHEW"/>
    <property type="match status" value="1"/>
</dbReference>
<gene>
    <name evidence="6" type="ORF">EP13_01780</name>
</gene>
<dbReference type="eggNOG" id="COG0835">
    <property type="taxonomic scope" value="Bacteria"/>
</dbReference>
<evidence type="ECO:0000313" key="7">
    <source>
        <dbReference type="Proteomes" id="UP000056090"/>
    </source>
</evidence>
<dbReference type="KEGG" id="aaus:EP12_01755"/>
<dbReference type="InterPro" id="IPR036061">
    <property type="entry name" value="CheW-like_dom_sf"/>
</dbReference>
<dbReference type="PATRIC" id="fig|589873.4.peg.377"/>
<dbReference type="GeneID" id="78253674"/>
<dbReference type="PANTHER" id="PTHR22617">
    <property type="entry name" value="CHEMOTAXIS SENSOR HISTIDINE KINASE-RELATED"/>
    <property type="match status" value="1"/>
</dbReference>
<dbReference type="Gene3D" id="2.40.50.180">
    <property type="entry name" value="CheA-289, Domain 4"/>
    <property type="match status" value="1"/>
</dbReference>
<dbReference type="GO" id="GO:0007165">
    <property type="term" value="P:signal transduction"/>
    <property type="evidence" value="ECO:0007669"/>
    <property type="project" value="InterPro"/>
</dbReference>
<reference evidence="6 7" key="1">
    <citation type="submission" date="2014-06" db="EMBL/GenBank/DDBJ databases">
        <title>Genomes of Alteromonas australica, a world apart.</title>
        <authorList>
            <person name="Gonzaga A."/>
            <person name="Lopez-Perez M."/>
            <person name="Rodriguez-Valera F."/>
        </authorList>
    </citation>
    <scope>NUCLEOTIDE SEQUENCE [LARGE SCALE GENOMIC DNA]</scope>
    <source>
        <strain evidence="6 7">H 17</strain>
    </source>
</reference>
<keyword evidence="3" id="KW-0963">Cytoplasm</keyword>
<dbReference type="InterPro" id="IPR002545">
    <property type="entry name" value="CheW-lke_dom"/>
</dbReference>
<dbReference type="AlphaFoldDB" id="A0A075NVQ3"/>
<protein>
    <recommendedName>
        <fullName evidence="2">Chemotaxis protein CheW</fullName>
    </recommendedName>
</protein>
<keyword evidence="4" id="KW-0145">Chemotaxis</keyword>
<dbReference type="Gene3D" id="2.30.30.40">
    <property type="entry name" value="SH3 Domains"/>
    <property type="match status" value="1"/>
</dbReference>
<dbReference type="GO" id="GO:0005829">
    <property type="term" value="C:cytosol"/>
    <property type="evidence" value="ECO:0007669"/>
    <property type="project" value="TreeGrafter"/>
</dbReference>
<accession>A0A075NVQ3</accession>
<sequence length="167" mass="18183">MTETALHQTVAGGDGHEYLSFVLGDEHYALDITMVKEIRGYEPVTKIANAPSFIKGVINLRGDIVPIVDLRIKFNVGEATYNDFTIVIMLNIQSRIVGIVVDGVSDVIRLSDDQILSPPEFGVAFDSRYLQGLADVDDNMVILVNIESLMTSEELGLVAPESVGDDA</sequence>
<dbReference type="CDD" id="cd00732">
    <property type="entry name" value="CheW"/>
    <property type="match status" value="1"/>
</dbReference>
<dbReference type="KEGG" id="aal:EP13_01780"/>
<dbReference type="Proteomes" id="UP000056090">
    <property type="component" value="Chromosome"/>
</dbReference>
<evidence type="ECO:0000259" key="5">
    <source>
        <dbReference type="PROSITE" id="PS50851"/>
    </source>
</evidence>
<evidence type="ECO:0000256" key="2">
    <source>
        <dbReference type="ARBA" id="ARBA00021483"/>
    </source>
</evidence>